<dbReference type="InterPro" id="IPR050751">
    <property type="entry name" value="ECM_structural_protein"/>
</dbReference>
<feature type="compositionally biased region" description="Acidic residues" evidence="6">
    <location>
        <begin position="231"/>
        <end position="254"/>
    </location>
</feature>
<feature type="domain" description="Sushi" evidence="10">
    <location>
        <begin position="59"/>
        <end position="120"/>
    </location>
</feature>
<dbReference type="Proteomes" id="UP000069940">
    <property type="component" value="Unassembled WGS sequence"/>
</dbReference>
<keyword evidence="5" id="KW-0768">Sushi</keyword>
<feature type="domain" description="EGF-like" evidence="8">
    <location>
        <begin position="1393"/>
        <end position="1433"/>
    </location>
</feature>
<feature type="region of interest" description="Disordered" evidence="6">
    <location>
        <begin position="223"/>
        <end position="372"/>
    </location>
</feature>
<dbReference type="PROSITE" id="PS50026">
    <property type="entry name" value="EGF_3"/>
    <property type="match status" value="9"/>
</dbReference>
<feature type="compositionally biased region" description="Polar residues" evidence="6">
    <location>
        <begin position="2215"/>
        <end position="2230"/>
    </location>
</feature>
<dbReference type="InterPro" id="IPR000436">
    <property type="entry name" value="Sushi_SCR_CCP_dom"/>
</dbReference>
<evidence type="ECO:0008006" key="13">
    <source>
        <dbReference type="Google" id="ProtNLM"/>
    </source>
</evidence>
<evidence type="ECO:0000256" key="3">
    <source>
        <dbReference type="ARBA" id="ARBA00023157"/>
    </source>
</evidence>
<feature type="domain" description="HYR" evidence="9">
    <location>
        <begin position="1948"/>
        <end position="2030"/>
    </location>
</feature>
<feature type="domain" description="EGF-like" evidence="8">
    <location>
        <begin position="794"/>
        <end position="833"/>
    </location>
</feature>
<feature type="compositionally biased region" description="Polar residues" evidence="6">
    <location>
        <begin position="659"/>
        <end position="670"/>
    </location>
</feature>
<feature type="compositionally biased region" description="Basic and acidic residues" evidence="6">
    <location>
        <begin position="2204"/>
        <end position="2213"/>
    </location>
</feature>
<dbReference type="Gene3D" id="2.10.70.10">
    <property type="entry name" value="Complement Module, domain 1"/>
    <property type="match status" value="3"/>
</dbReference>
<feature type="chain" id="PRO_5046136849" description="Fibrillin-2" evidence="7">
    <location>
        <begin position="51"/>
        <end position="2230"/>
    </location>
</feature>
<dbReference type="Pfam" id="PF02494">
    <property type="entry name" value="HYR"/>
    <property type="match status" value="1"/>
</dbReference>
<feature type="compositionally biased region" description="Acidic residues" evidence="6">
    <location>
        <begin position="343"/>
        <end position="368"/>
    </location>
</feature>
<dbReference type="GeneID" id="109404745"/>
<feature type="region of interest" description="Disordered" evidence="6">
    <location>
        <begin position="120"/>
        <end position="140"/>
    </location>
</feature>
<evidence type="ECO:0000256" key="2">
    <source>
        <dbReference type="ARBA" id="ARBA00022737"/>
    </source>
</evidence>
<dbReference type="InterPro" id="IPR003410">
    <property type="entry name" value="HYR_dom"/>
</dbReference>
<keyword evidence="2" id="KW-0677">Repeat</keyword>
<dbReference type="Pfam" id="PF14670">
    <property type="entry name" value="FXa_inhibition"/>
    <property type="match status" value="8"/>
</dbReference>
<dbReference type="SUPFAM" id="SSF57184">
    <property type="entry name" value="Growth factor receptor domain"/>
    <property type="match status" value="7"/>
</dbReference>
<feature type="compositionally biased region" description="Low complexity" evidence="6">
    <location>
        <begin position="271"/>
        <end position="288"/>
    </location>
</feature>
<keyword evidence="1 4" id="KW-0245">EGF-like domain</keyword>
<dbReference type="SMART" id="SM00181">
    <property type="entry name" value="EGF"/>
    <property type="match status" value="26"/>
</dbReference>
<dbReference type="InterPro" id="IPR049883">
    <property type="entry name" value="NOTCH1_EGF-like"/>
</dbReference>
<feature type="compositionally biased region" description="Acidic residues" evidence="6">
    <location>
        <begin position="585"/>
        <end position="609"/>
    </location>
</feature>
<evidence type="ECO:0000256" key="6">
    <source>
        <dbReference type="SAM" id="MobiDB-lite"/>
    </source>
</evidence>
<feature type="domain" description="Sushi" evidence="10">
    <location>
        <begin position="1795"/>
        <end position="1858"/>
    </location>
</feature>
<dbReference type="SMART" id="SM00179">
    <property type="entry name" value="EGF_CA"/>
    <property type="match status" value="23"/>
</dbReference>
<reference evidence="12" key="1">
    <citation type="journal article" date="2015" name="Proc. Natl. Acad. Sci. U.S.A.">
        <title>Genome sequence of the Asian Tiger mosquito, Aedes albopictus, reveals insights into its biology, genetics, and evolution.</title>
        <authorList>
            <person name="Chen X.G."/>
            <person name="Jiang X."/>
            <person name="Gu J."/>
            <person name="Xu M."/>
            <person name="Wu Y."/>
            <person name="Deng Y."/>
            <person name="Zhang C."/>
            <person name="Bonizzoni M."/>
            <person name="Dermauw W."/>
            <person name="Vontas J."/>
            <person name="Armbruster P."/>
            <person name="Huang X."/>
            <person name="Yang Y."/>
            <person name="Zhang H."/>
            <person name="He W."/>
            <person name="Peng H."/>
            <person name="Liu Y."/>
            <person name="Wu K."/>
            <person name="Chen J."/>
            <person name="Lirakis M."/>
            <person name="Topalis P."/>
            <person name="Van Leeuwen T."/>
            <person name="Hall A.B."/>
            <person name="Jiang X."/>
            <person name="Thorpe C."/>
            <person name="Mueller R.L."/>
            <person name="Sun C."/>
            <person name="Waterhouse R.M."/>
            <person name="Yan G."/>
            <person name="Tu Z.J."/>
            <person name="Fang X."/>
            <person name="James A.A."/>
        </authorList>
    </citation>
    <scope>NUCLEOTIDE SEQUENCE [LARGE SCALE GENOMIC DNA]</scope>
    <source>
        <strain evidence="12">Foshan</strain>
    </source>
</reference>
<feature type="domain" description="Sushi" evidence="10">
    <location>
        <begin position="1744"/>
        <end position="1794"/>
    </location>
</feature>
<feature type="domain" description="EGF-like" evidence="8">
    <location>
        <begin position="1311"/>
        <end position="1351"/>
    </location>
</feature>
<dbReference type="Pfam" id="PF07645">
    <property type="entry name" value="EGF_CA"/>
    <property type="match status" value="9"/>
</dbReference>
<dbReference type="InterPro" id="IPR000742">
    <property type="entry name" value="EGF"/>
</dbReference>
<feature type="domain" description="EGF-like" evidence="8">
    <location>
        <begin position="1561"/>
        <end position="1601"/>
    </location>
</feature>
<feature type="compositionally biased region" description="Basic residues" evidence="6">
    <location>
        <begin position="2194"/>
        <end position="2203"/>
    </location>
</feature>
<feature type="compositionally biased region" description="Acidic residues" evidence="6">
    <location>
        <begin position="647"/>
        <end position="658"/>
    </location>
</feature>
<dbReference type="InterPro" id="IPR000152">
    <property type="entry name" value="EGF-type_Asp/Asn_hydroxyl_site"/>
</dbReference>
<keyword evidence="3 4" id="KW-1015">Disulfide bond</keyword>
<evidence type="ECO:0000256" key="1">
    <source>
        <dbReference type="ARBA" id="ARBA00022536"/>
    </source>
</evidence>
<name>A0ABM1XN80_AEDAL</name>
<dbReference type="CDD" id="cd00054">
    <property type="entry name" value="EGF_CA"/>
    <property type="match status" value="4"/>
</dbReference>
<feature type="domain" description="EGF-like" evidence="8">
    <location>
        <begin position="1644"/>
        <end position="1684"/>
    </location>
</feature>
<dbReference type="InterPro" id="IPR009030">
    <property type="entry name" value="Growth_fac_rcpt_cys_sf"/>
</dbReference>
<dbReference type="PROSITE" id="PS01187">
    <property type="entry name" value="EGF_CA"/>
    <property type="match status" value="7"/>
</dbReference>
<feature type="compositionally biased region" description="Low complexity" evidence="6">
    <location>
        <begin position="619"/>
        <end position="631"/>
    </location>
</feature>
<dbReference type="PANTHER" id="PTHR24034:SF205">
    <property type="entry name" value="NIDOGEN"/>
    <property type="match status" value="1"/>
</dbReference>
<feature type="domain" description="EGF-like" evidence="8">
    <location>
        <begin position="980"/>
        <end position="1020"/>
    </location>
</feature>
<dbReference type="InterPro" id="IPR001881">
    <property type="entry name" value="EGF-like_Ca-bd_dom"/>
</dbReference>
<protein>
    <recommendedName>
        <fullName evidence="13">Fibrillin-2</fullName>
    </recommendedName>
</protein>
<dbReference type="InterPro" id="IPR026823">
    <property type="entry name" value="cEGF"/>
</dbReference>
<dbReference type="Gene3D" id="2.10.25.10">
    <property type="entry name" value="Laminin"/>
    <property type="match status" value="27"/>
</dbReference>
<dbReference type="PROSITE" id="PS50825">
    <property type="entry name" value="HYR"/>
    <property type="match status" value="1"/>
</dbReference>
<feature type="compositionally biased region" description="Basic and acidic residues" evidence="6">
    <location>
        <begin position="289"/>
        <end position="300"/>
    </location>
</feature>
<evidence type="ECO:0000256" key="4">
    <source>
        <dbReference type="PROSITE-ProRule" id="PRU00076"/>
    </source>
</evidence>
<evidence type="ECO:0000256" key="5">
    <source>
        <dbReference type="PROSITE-ProRule" id="PRU00302"/>
    </source>
</evidence>
<dbReference type="RefSeq" id="XP_062710514.1">
    <property type="nucleotide sequence ID" value="XM_062854530.1"/>
</dbReference>
<proteinExistence type="predicted"/>
<dbReference type="PANTHER" id="PTHR24034">
    <property type="entry name" value="EGF-LIKE DOMAIN-CONTAINING PROTEIN"/>
    <property type="match status" value="1"/>
</dbReference>
<feature type="domain" description="EGF-like" evidence="8">
    <location>
        <begin position="1685"/>
        <end position="1727"/>
    </location>
</feature>
<dbReference type="InterPro" id="IPR018097">
    <property type="entry name" value="EGF_Ca-bd_CS"/>
</dbReference>
<dbReference type="PROSITE" id="PS01186">
    <property type="entry name" value="EGF_2"/>
    <property type="match status" value="8"/>
</dbReference>
<dbReference type="PROSITE" id="PS00010">
    <property type="entry name" value="ASX_HYDROXYL"/>
    <property type="match status" value="9"/>
</dbReference>
<dbReference type="Pfam" id="PF12662">
    <property type="entry name" value="cEGF"/>
    <property type="match status" value="3"/>
</dbReference>
<evidence type="ECO:0000259" key="9">
    <source>
        <dbReference type="PROSITE" id="PS50825"/>
    </source>
</evidence>
<feature type="domain" description="EGF-like" evidence="8">
    <location>
        <begin position="1187"/>
        <end position="1227"/>
    </location>
</feature>
<dbReference type="CDD" id="cd00033">
    <property type="entry name" value="CCP"/>
    <property type="match status" value="3"/>
</dbReference>
<feature type="signal peptide" evidence="7">
    <location>
        <begin position="1"/>
        <end position="50"/>
    </location>
</feature>
<feature type="compositionally biased region" description="Low complexity" evidence="6">
    <location>
        <begin position="762"/>
        <end position="774"/>
    </location>
</feature>
<evidence type="ECO:0000313" key="11">
    <source>
        <dbReference type="EnsemblMetazoa" id="AALFPA23_001206.P1022"/>
    </source>
</evidence>
<feature type="compositionally biased region" description="Basic and acidic residues" evidence="6">
    <location>
        <begin position="314"/>
        <end position="341"/>
    </location>
</feature>
<feature type="region of interest" description="Disordered" evidence="6">
    <location>
        <begin position="572"/>
        <end position="775"/>
    </location>
</feature>
<feature type="compositionally biased region" description="Acidic residues" evidence="6">
    <location>
        <begin position="738"/>
        <end position="758"/>
    </location>
</feature>
<feature type="compositionally biased region" description="Basic and acidic residues" evidence="6">
    <location>
        <begin position="708"/>
        <end position="725"/>
    </location>
</feature>
<keyword evidence="12" id="KW-1185">Reference proteome</keyword>
<sequence>MTAASSSWRDNLRPRRTFPMGVMGVRAATAPMVLQIVLLLLTSLVHPSAGQPAGTTTYEDCEQPPEIAHGSARVTVDETEEFVTARYSCTAGYRLEGKAEIRCDIDSDEWQVKQLPRCVSESADESNTQQPQKKRKNSKLQNIQEETTVDSGLASQLDLSCMAQGLIHAPEIDNGYVVKYNRRRKDDHIFLVAFYECDDYYELQPPDTDRLFCSGKQWIGKTPSCVSTRGEDEEDEEDEEEDEDYDEEEEAEIDPELKLSEPESTKDSQQLPEIIPLLPTTTTGPTTEITEHSPDEHHVESSSPTPSEQHKHHVVEEVETRVDHTSPPETHPASEDGKQIEETVTDGEHVEEDEEKEAESDPTDEEPSEVPVKFGTCGVDRGGCDHECHDGHESHPEVWCSCYHGFLLDEHDGRTCHDINECSENNGGCEQTCTNKPGSFECSCQPGLQIDVLDGRTCIDINECLLRNGHGPCQDTCINRWASYSCTCEGLPGTRLSADGHSCEDAGECPKAGCSHQCLSTMGRTYCLCPKGFSLGDDWKTCQDIDECEDPSVAELCPHGCENLHGSYRCRHPEPSSTETPVAPAEDETAEGEEEEEEEDDDDTGDTEEDTHHGNEVDMSPTTSSTTTTEMPEIKPEMVSEGALPEGDIDDDEDDDEGSQLNNELESYSPQIPAIDGSEIDDGDKGQAGADRRQNEVEIHHHPHRHHHGEEKEENVLPEEIEPRTHTSTTTESYLYPPDEDDADEEDDDDYLNPDGEEPVLTTTTTTTTSTTTTMAPRQCRDGLRLNSHGDCEDIDECVEQEHGCDHCRNAYGGYECTCPAGYELADDDRTCQDINECEAYGRDGEDDYGDEEEGRDGVSICSHECVNTVGSFECRCPDNFHLNHDRRTCVRDFCADLYENPNKTRCSHECKDGTEGFVCSCPEFYILDEYDQKTCRNVYSCGEEYKKRCNPGVCRMIEGGDYRCECPAGYQQHDHSCHDIDECELGRHLCSHNCHNTAGEYVCSCPKGLQLSTDSKTCDDIDECGGQDNEDLCGDLNCLNTYGSYRCVCPEGKELDEYGICRQMDLCTTDNGGCSHICTFFNRETFCDCPDDMELAEDGKTCTTINDCNLNNGGCSHFCNPDGDALCSCPQGFKLGSDQRICHDINECHEDNGGCEQNCLNFEGGYKCSCYGGFEPSSNDNSSCVDIDECSTSQGGCDHVCHNTEGSFHCTCHSGYRLSENGHSCTDINECEIANGNCSHICINLLGGHQCSCPKGLYLMEDALTCEFVNECELNNGGCSHGCHYEHGVVSCTCPKGFELERHNFKTCIDINECEHTNGGCSDTCTNLPGSYHCSCPKGFDLGRNRHTCEDIDECIENNGNCSNICINLLGDYKCACEAGFELEDDQQTCRDVDECSTKIHDCSHICVNVPGTFECECPSGFILGRDKFSCEDINECETLPNKAGCEHHCINLPGSYRCGCEDGHRLEVDNRTCSDIDECSDELKKCSHDCFNTKGGFECSCPSGLRLHVDKVTCLDIDECKINNFNGGCSHICENQHGSFKCLCPEGMTLGEDHSTCEDVDECSTLNGGCSQRCVNFPGGYRCECETGYALMSDNKTCEVSNPCALRNGGCQHFCHLREGVPICSCQEGFAVDKSNSANCIDIDECLLPSTNNCQQKCVNTEGSYTCQCNSGYEKNDLGQCIDVNECLGNNGGCGYKAKCVNLAGSHRCVCPPGHKMGRDRKSCFEIKDRCKPLTSPKNGDVRCSRSRHKTELYYRTKCFITCNKGFKLLGPSTKHCNGTGLWDKEESLCVPQSCPRLSRPEHGTILPVACMSGKIFAGERCVLHCKSGYKPVGKRTTVCDTEQRWTPTPNLRCVPIATTTPPPMTPHIQCPPDVHEVLPVGHYTMKIRLDQPKTNVDWHQFVDAHPAWGKHLEAELPAGEVAVTFRARSPNSPMNDVCRVLIKIRERRHPQVVNCPESFNVQLDGHETSRSVYWVEPNFETDSEIKQLYKSHSPGQVLIAGVHYVNYVATDADGLSAKCSFGITVKAPIEPYGLRRTVHQRPLETNRLENHESYLICPGKSPILVDPNSPGRYQRRFYWLPSVRRNQVQTRSLHIPQGCTVRNIQIKKKLARLRHQQQVLQRHLQELEESPNPDPSAIEQHHRKYNNFLRYYSSWDNAYSQQQENHPQQQHRLHHQEEHSYHQQAMQTTSHPRRWFKKRSKDNVEQKEKLAPSSSAAEAPKQQQQDA</sequence>
<evidence type="ECO:0000259" key="8">
    <source>
        <dbReference type="PROSITE" id="PS50026"/>
    </source>
</evidence>
<organism evidence="11 12">
    <name type="scientific">Aedes albopictus</name>
    <name type="common">Asian tiger mosquito</name>
    <name type="synonym">Stegomyia albopicta</name>
    <dbReference type="NCBI Taxonomy" id="7160"/>
    <lineage>
        <taxon>Eukaryota</taxon>
        <taxon>Metazoa</taxon>
        <taxon>Ecdysozoa</taxon>
        <taxon>Arthropoda</taxon>
        <taxon>Hexapoda</taxon>
        <taxon>Insecta</taxon>
        <taxon>Pterygota</taxon>
        <taxon>Neoptera</taxon>
        <taxon>Endopterygota</taxon>
        <taxon>Diptera</taxon>
        <taxon>Nematocera</taxon>
        <taxon>Culicoidea</taxon>
        <taxon>Culicidae</taxon>
        <taxon>Culicinae</taxon>
        <taxon>Aedini</taxon>
        <taxon>Aedes</taxon>
        <taxon>Stegomyia</taxon>
    </lineage>
</organism>
<dbReference type="SUPFAM" id="SSF57196">
    <property type="entry name" value="EGF/Laminin"/>
    <property type="match status" value="7"/>
</dbReference>
<dbReference type="PROSITE" id="PS50923">
    <property type="entry name" value="SUSHI"/>
    <property type="match status" value="3"/>
</dbReference>
<evidence type="ECO:0000313" key="12">
    <source>
        <dbReference type="Proteomes" id="UP000069940"/>
    </source>
</evidence>
<feature type="disulfide bond" evidence="4">
    <location>
        <begin position="798"/>
        <end position="808"/>
    </location>
</feature>
<dbReference type="EnsemblMetazoa" id="AALFPA23_001206.R1022">
    <property type="protein sequence ID" value="AALFPA23_001206.P1022"/>
    <property type="gene ID" value="AALFPA23_001206"/>
</dbReference>
<feature type="compositionally biased region" description="Basic and acidic residues" evidence="6">
    <location>
        <begin position="255"/>
        <end position="266"/>
    </location>
</feature>
<reference evidence="11" key="2">
    <citation type="submission" date="2025-05" db="UniProtKB">
        <authorList>
            <consortium name="EnsemblMetazoa"/>
        </authorList>
    </citation>
    <scope>IDENTIFICATION</scope>
    <source>
        <strain evidence="11">Foshan</strain>
    </source>
</reference>
<dbReference type="SUPFAM" id="SSF57535">
    <property type="entry name" value="Complement control module/SCR domain"/>
    <property type="match status" value="3"/>
</dbReference>
<feature type="region of interest" description="Disordered" evidence="6">
    <location>
        <begin position="2163"/>
        <end position="2230"/>
    </location>
</feature>
<feature type="compositionally biased region" description="Basic and acidic residues" evidence="6">
    <location>
        <begin position="690"/>
        <end position="700"/>
    </location>
</feature>
<evidence type="ECO:0000259" key="10">
    <source>
        <dbReference type="PROSITE" id="PS50923"/>
    </source>
</evidence>
<dbReference type="InterPro" id="IPR035976">
    <property type="entry name" value="Sushi/SCR/CCP_sf"/>
</dbReference>
<comment type="caution">
    <text evidence="4">Lacks conserved residue(s) required for the propagation of feature annotation.</text>
</comment>
<dbReference type="Pfam" id="PF00084">
    <property type="entry name" value="Sushi"/>
    <property type="match status" value="3"/>
</dbReference>
<feature type="domain" description="EGF-like" evidence="8">
    <location>
        <begin position="1352"/>
        <end position="1388"/>
    </location>
</feature>
<accession>A0ABM1XN80</accession>
<keyword evidence="7" id="KW-0732">Signal</keyword>
<feature type="disulfide bond" evidence="5">
    <location>
        <begin position="1765"/>
        <end position="1792"/>
    </location>
</feature>
<evidence type="ECO:0000256" key="7">
    <source>
        <dbReference type="SAM" id="SignalP"/>
    </source>
</evidence>
<dbReference type="SMART" id="SM00032">
    <property type="entry name" value="CCP"/>
    <property type="match status" value="4"/>
</dbReference>